<dbReference type="AlphaFoldDB" id="A0A7J0DSM6"/>
<dbReference type="EMBL" id="BJWL01000378">
    <property type="protein sequence ID" value="GFS41510.1"/>
    <property type="molecule type" value="Genomic_DNA"/>
</dbReference>
<gene>
    <name evidence="1" type="ORF">Acr_00g0074770</name>
</gene>
<sequence length="109" mass="11449">MPPHNARGRAKSLIGACGARVTRGACKNRDEEDGDNHQELVMGGGANAPGENVGGVPPAGLRPSIRNKITGNLIKVYSTMVSSAAAIEETLNKTRKIQNPKSQREGTSN</sequence>
<evidence type="ECO:0000313" key="2">
    <source>
        <dbReference type="Proteomes" id="UP000585474"/>
    </source>
</evidence>
<reference evidence="2" key="1">
    <citation type="submission" date="2019-07" db="EMBL/GenBank/DDBJ databases">
        <title>De Novo Assembly of kiwifruit Actinidia rufa.</title>
        <authorList>
            <person name="Sugita-Konishi S."/>
            <person name="Sato K."/>
            <person name="Mori E."/>
            <person name="Abe Y."/>
            <person name="Kisaki G."/>
            <person name="Hamano K."/>
            <person name="Suezawa K."/>
            <person name="Otani M."/>
            <person name="Fukuda T."/>
            <person name="Manabe T."/>
            <person name="Gomi K."/>
            <person name="Tabuchi M."/>
            <person name="Akimitsu K."/>
            <person name="Kataoka I."/>
        </authorList>
    </citation>
    <scope>NUCLEOTIDE SEQUENCE [LARGE SCALE GENOMIC DNA]</scope>
    <source>
        <strain evidence="2">cv. Fuchu</strain>
    </source>
</reference>
<name>A0A7J0DSM6_9ERIC</name>
<keyword evidence="2" id="KW-1185">Reference proteome</keyword>
<accession>A0A7J0DSM6</accession>
<organism evidence="1 2">
    <name type="scientific">Actinidia rufa</name>
    <dbReference type="NCBI Taxonomy" id="165716"/>
    <lineage>
        <taxon>Eukaryota</taxon>
        <taxon>Viridiplantae</taxon>
        <taxon>Streptophyta</taxon>
        <taxon>Embryophyta</taxon>
        <taxon>Tracheophyta</taxon>
        <taxon>Spermatophyta</taxon>
        <taxon>Magnoliopsida</taxon>
        <taxon>eudicotyledons</taxon>
        <taxon>Gunneridae</taxon>
        <taxon>Pentapetalae</taxon>
        <taxon>asterids</taxon>
        <taxon>Ericales</taxon>
        <taxon>Actinidiaceae</taxon>
        <taxon>Actinidia</taxon>
    </lineage>
</organism>
<comment type="caution">
    <text evidence="1">The sequence shown here is derived from an EMBL/GenBank/DDBJ whole genome shotgun (WGS) entry which is preliminary data.</text>
</comment>
<evidence type="ECO:0000313" key="1">
    <source>
        <dbReference type="EMBL" id="GFS41510.1"/>
    </source>
</evidence>
<dbReference type="Proteomes" id="UP000585474">
    <property type="component" value="Unassembled WGS sequence"/>
</dbReference>
<protein>
    <submittedName>
        <fullName evidence="1">Uncharacterized protein</fullName>
    </submittedName>
</protein>
<proteinExistence type="predicted"/>